<proteinExistence type="predicted"/>
<keyword evidence="4" id="KW-1185">Reference proteome</keyword>
<evidence type="ECO:0000256" key="1">
    <source>
        <dbReference type="SAM" id="Phobius"/>
    </source>
</evidence>
<feature type="domain" description="Glycosyltransferase 2-like" evidence="2">
    <location>
        <begin position="11"/>
        <end position="136"/>
    </location>
</feature>
<dbReference type="PANTHER" id="PTHR22916:SF67">
    <property type="entry name" value="COLANIC ACID BIOSYNTHESIS GLYCOSYL TRANSFERASE WCAE-RELATED"/>
    <property type="match status" value="1"/>
</dbReference>
<keyword evidence="1" id="KW-0472">Membrane</keyword>
<organism evidence="3 4">
    <name type="scientific">Leptospira brenneri</name>
    <dbReference type="NCBI Taxonomy" id="2023182"/>
    <lineage>
        <taxon>Bacteria</taxon>
        <taxon>Pseudomonadati</taxon>
        <taxon>Spirochaetota</taxon>
        <taxon>Spirochaetia</taxon>
        <taxon>Leptospirales</taxon>
        <taxon>Leptospiraceae</taxon>
        <taxon>Leptospira</taxon>
    </lineage>
</organism>
<protein>
    <submittedName>
        <fullName evidence="3">Glycosyltransferase</fullName>
    </submittedName>
</protein>
<name>A0A5F1Z6T6_9LEPT</name>
<evidence type="ECO:0000313" key="4">
    <source>
        <dbReference type="Proteomes" id="UP000297891"/>
    </source>
</evidence>
<dbReference type="InterPro" id="IPR029044">
    <property type="entry name" value="Nucleotide-diphossugar_trans"/>
</dbReference>
<keyword evidence="3" id="KW-0808">Transferase</keyword>
<dbReference type="OrthoDB" id="9810303at2"/>
<dbReference type="InterPro" id="IPR001173">
    <property type="entry name" value="Glyco_trans_2-like"/>
</dbReference>
<keyword evidence="1" id="KW-1133">Transmembrane helix</keyword>
<dbReference type="SUPFAM" id="SSF53448">
    <property type="entry name" value="Nucleotide-diphospho-sugar transferases"/>
    <property type="match status" value="1"/>
</dbReference>
<dbReference type="Proteomes" id="UP000297891">
    <property type="component" value="Unassembled WGS sequence"/>
</dbReference>
<dbReference type="Pfam" id="PF00535">
    <property type="entry name" value="Glycos_transf_2"/>
    <property type="match status" value="1"/>
</dbReference>
<dbReference type="GO" id="GO:0016758">
    <property type="term" value="F:hexosyltransferase activity"/>
    <property type="evidence" value="ECO:0007669"/>
    <property type="project" value="UniProtKB-ARBA"/>
</dbReference>
<evidence type="ECO:0000259" key="2">
    <source>
        <dbReference type="Pfam" id="PF00535"/>
    </source>
</evidence>
<feature type="transmembrane region" description="Helical" evidence="1">
    <location>
        <begin position="162"/>
        <end position="182"/>
    </location>
</feature>
<keyword evidence="1" id="KW-0812">Transmembrane</keyword>
<dbReference type="AlphaFoldDB" id="A0A5F1Z6T6"/>
<gene>
    <name evidence="3" type="ORF">EHQ30_17520</name>
</gene>
<sequence length="254" mass="29356">MHVKNKSPRISIITIVLNNRLFLEHTVRSVNAQIFDNYEYIIIDGGSTDGTIEFLKNSKVGIDRWVSESDKGIYDAMNKGAKLAKGEWLIFLNAGDRFASPEVLSNIFKSDHLDAHDFIFGNWFTCNLLKSPNYLIPGKANYERGFILHQSVIYRKKLHETYGYYLVTPKLIISDYIFFLSIPKKRTFHFDGPISINDNTGISTAPWSYKQKLAIDFVFGRLTAFRMLLLFVKFYIPRFDRYIINKLSGILGRD</sequence>
<accession>A0A5F1Z6T6</accession>
<evidence type="ECO:0000313" key="3">
    <source>
        <dbReference type="EMBL" id="TGK91981.1"/>
    </source>
</evidence>
<comment type="caution">
    <text evidence="3">The sequence shown here is derived from an EMBL/GenBank/DDBJ whole genome shotgun (WGS) entry which is preliminary data.</text>
</comment>
<dbReference type="EMBL" id="RQFP01000014">
    <property type="protein sequence ID" value="TGK91981.1"/>
    <property type="molecule type" value="Genomic_DNA"/>
</dbReference>
<dbReference type="Gene3D" id="3.90.550.10">
    <property type="entry name" value="Spore Coat Polysaccharide Biosynthesis Protein SpsA, Chain A"/>
    <property type="match status" value="1"/>
</dbReference>
<dbReference type="CDD" id="cd06433">
    <property type="entry name" value="GT_2_WfgS_like"/>
    <property type="match status" value="1"/>
</dbReference>
<feature type="transmembrane region" description="Helical" evidence="1">
    <location>
        <begin position="217"/>
        <end position="236"/>
    </location>
</feature>
<reference evidence="3" key="1">
    <citation type="journal article" date="2019" name="PLoS Negl. Trop. Dis.">
        <title>Revisiting the worldwide diversity of Leptospira species in the environment.</title>
        <authorList>
            <person name="Vincent A.T."/>
            <person name="Schiettekatte O."/>
            <person name="Bourhy P."/>
            <person name="Veyrier F.J."/>
            <person name="Picardeau M."/>
        </authorList>
    </citation>
    <scope>NUCLEOTIDE SEQUENCE [LARGE SCALE GENOMIC DNA]</scope>
    <source>
        <strain evidence="3">201800277</strain>
    </source>
</reference>
<dbReference type="PANTHER" id="PTHR22916">
    <property type="entry name" value="GLYCOSYLTRANSFERASE"/>
    <property type="match status" value="1"/>
</dbReference>